<dbReference type="Pfam" id="PF01764">
    <property type="entry name" value="Lipase_3"/>
    <property type="match status" value="1"/>
</dbReference>
<reference evidence="5" key="1">
    <citation type="journal article" date="2015" name="Nat. Genet.">
        <title>The genome and transcriptome of the zoonotic hookworm Ancylostoma ceylanicum identify infection-specific gene families.</title>
        <authorList>
            <person name="Schwarz E.M."/>
            <person name="Hu Y."/>
            <person name="Antoshechkin I."/>
            <person name="Miller M.M."/>
            <person name="Sternberg P.W."/>
            <person name="Aroian R.V."/>
        </authorList>
    </citation>
    <scope>NUCLEOTIDE SEQUENCE</scope>
    <source>
        <strain evidence="5">HY135</strain>
    </source>
</reference>
<feature type="domain" description="Fungal lipase-type" evidence="3">
    <location>
        <begin position="89"/>
        <end position="216"/>
    </location>
</feature>
<dbReference type="AlphaFoldDB" id="A0A016TAZ0"/>
<evidence type="ECO:0000313" key="5">
    <source>
        <dbReference type="Proteomes" id="UP000024635"/>
    </source>
</evidence>
<feature type="region of interest" description="Disordered" evidence="1">
    <location>
        <begin position="289"/>
        <end position="316"/>
    </location>
</feature>
<organism evidence="4 5">
    <name type="scientific">Ancylostoma ceylanicum</name>
    <dbReference type="NCBI Taxonomy" id="53326"/>
    <lineage>
        <taxon>Eukaryota</taxon>
        <taxon>Metazoa</taxon>
        <taxon>Ecdysozoa</taxon>
        <taxon>Nematoda</taxon>
        <taxon>Chromadorea</taxon>
        <taxon>Rhabditida</taxon>
        <taxon>Rhabditina</taxon>
        <taxon>Rhabditomorpha</taxon>
        <taxon>Strongyloidea</taxon>
        <taxon>Ancylostomatidae</taxon>
        <taxon>Ancylostomatinae</taxon>
        <taxon>Ancylostoma</taxon>
    </lineage>
</organism>
<evidence type="ECO:0000259" key="3">
    <source>
        <dbReference type="Pfam" id="PF01764"/>
    </source>
</evidence>
<evidence type="ECO:0000256" key="1">
    <source>
        <dbReference type="SAM" id="MobiDB-lite"/>
    </source>
</evidence>
<proteinExistence type="predicted"/>
<comment type="caution">
    <text evidence="4">The sequence shown here is derived from an EMBL/GenBank/DDBJ whole genome shotgun (WGS) entry which is preliminary data.</text>
</comment>
<sequence>MMYLILLSLATLGACMDYSDHLGRSISFPLSAAMYSQQPSSCLQEKFGISTLKEYSVKLGGGSCSGLIVNLPAINATALVFRAELAKPSKFVEKWFELFVPFTTWRHGGKVSKFLEKAFRKLWLKGGMKRDFKEIMKQRGNDEVLVTGYSLGGGVASLVAVDIVKDGLVDGNKVTLITLGQPMVGDQDFATEYEQEVEQSFRVVRVGDSLPHSPGEDRGYQYNGREVFYSDSGMPRNGFKICKNVTEDGCSGSQTSPIRLRGNDDYFGKNVRDYGEKCVRVRYASWFHTSPTSKDHPGAEAGKDAKNHSHTVSGLD</sequence>
<dbReference type="InterPro" id="IPR002921">
    <property type="entry name" value="Fungal_lipase-type"/>
</dbReference>
<feature type="compositionally biased region" description="Basic and acidic residues" evidence="1">
    <location>
        <begin position="293"/>
        <end position="307"/>
    </location>
</feature>
<dbReference type="SUPFAM" id="SSF53474">
    <property type="entry name" value="alpha/beta-Hydrolases"/>
    <property type="match status" value="1"/>
</dbReference>
<dbReference type="PANTHER" id="PTHR45908">
    <property type="entry name" value="PROTEIN CBG11750-RELATED"/>
    <property type="match status" value="1"/>
</dbReference>
<evidence type="ECO:0000256" key="2">
    <source>
        <dbReference type="SAM" id="SignalP"/>
    </source>
</evidence>
<dbReference type="EMBL" id="JARK01001454">
    <property type="protein sequence ID" value="EYC00099.1"/>
    <property type="molecule type" value="Genomic_DNA"/>
</dbReference>
<dbReference type="InterPro" id="IPR029058">
    <property type="entry name" value="AB_hydrolase_fold"/>
</dbReference>
<dbReference type="OrthoDB" id="438440at2759"/>
<gene>
    <name evidence="4" type="primary">Acey_s0118.g772</name>
    <name evidence="4" type="ORF">Y032_0118g772</name>
</gene>
<feature type="chain" id="PRO_5012542619" description="Fungal lipase-type domain-containing protein" evidence="2">
    <location>
        <begin position="16"/>
        <end position="316"/>
    </location>
</feature>
<dbReference type="CDD" id="cd00741">
    <property type="entry name" value="Lipase"/>
    <property type="match status" value="1"/>
</dbReference>
<evidence type="ECO:0000313" key="4">
    <source>
        <dbReference type="EMBL" id="EYC00099.1"/>
    </source>
</evidence>
<name>A0A016TAZ0_9BILA</name>
<dbReference type="GO" id="GO:0006629">
    <property type="term" value="P:lipid metabolic process"/>
    <property type="evidence" value="ECO:0007669"/>
    <property type="project" value="InterPro"/>
</dbReference>
<dbReference type="Proteomes" id="UP000024635">
    <property type="component" value="Unassembled WGS sequence"/>
</dbReference>
<keyword evidence="5" id="KW-1185">Reference proteome</keyword>
<dbReference type="Gene3D" id="3.40.50.1820">
    <property type="entry name" value="alpha/beta hydrolase"/>
    <property type="match status" value="1"/>
</dbReference>
<keyword evidence="2" id="KW-0732">Signal</keyword>
<protein>
    <recommendedName>
        <fullName evidence="3">Fungal lipase-type domain-containing protein</fullName>
    </recommendedName>
</protein>
<accession>A0A016TAZ0</accession>
<feature type="signal peptide" evidence="2">
    <location>
        <begin position="1"/>
        <end position="15"/>
    </location>
</feature>